<evidence type="ECO:0000313" key="2">
    <source>
        <dbReference type="Proteomes" id="UP000190389"/>
    </source>
</evidence>
<dbReference type="AlphaFoldDB" id="A0A1T4MDL3"/>
<gene>
    <name evidence="1" type="ORF">SAMN02745154_00690</name>
</gene>
<dbReference type="EMBL" id="FUXF01000039">
    <property type="protein sequence ID" value="SJZ64858.1"/>
    <property type="molecule type" value="Genomic_DNA"/>
</dbReference>
<organism evidence="1 2">
    <name type="scientific">Mycoplasmopsis verecunda</name>
    <dbReference type="NCBI Taxonomy" id="171291"/>
    <lineage>
        <taxon>Bacteria</taxon>
        <taxon>Bacillati</taxon>
        <taxon>Mycoplasmatota</taxon>
        <taxon>Mycoplasmoidales</taxon>
        <taxon>Metamycoplasmataceae</taxon>
        <taxon>Mycoplasmopsis</taxon>
    </lineage>
</organism>
<name>A0A1T4MDL3_9BACT</name>
<accession>A0A1T4MDL3</accession>
<feature type="non-terminal residue" evidence="1">
    <location>
        <position position="1"/>
    </location>
</feature>
<dbReference type="Proteomes" id="UP000190389">
    <property type="component" value="Unassembled WGS sequence"/>
</dbReference>
<protein>
    <submittedName>
        <fullName evidence="1">Uncharacterized protein</fullName>
    </submittedName>
</protein>
<proteinExistence type="predicted"/>
<evidence type="ECO:0000313" key="1">
    <source>
        <dbReference type="EMBL" id="SJZ64858.1"/>
    </source>
</evidence>
<keyword evidence="2" id="KW-1185">Reference proteome</keyword>
<sequence length="74" mass="8658">VLKYSLYKVNEYLHKYGVIDKFTNNRLIESIKSAVMVEELVNNQIVRKTFINKSSDNKSDYEIVNKALNNILCM</sequence>
<reference evidence="2" key="1">
    <citation type="submission" date="2017-02" db="EMBL/GenBank/DDBJ databases">
        <authorList>
            <person name="Varghese N."/>
            <person name="Submissions S."/>
        </authorList>
    </citation>
    <scope>NUCLEOTIDE SEQUENCE [LARGE SCALE GENOMIC DNA]</scope>
    <source>
        <strain evidence="2">ATCC 27862</strain>
    </source>
</reference>